<name>A0A2M9R6Z5_9FLAO</name>
<keyword evidence="1" id="KW-0472">Membrane</keyword>
<keyword evidence="1" id="KW-1133">Transmembrane helix</keyword>
<reference evidence="3 4" key="1">
    <citation type="submission" date="2017-06" db="EMBL/GenBank/DDBJ databases">
        <title>Description of Avrilella dinanensis gen. nov. sp. nov.</title>
        <authorList>
            <person name="Leyer C."/>
            <person name="Sassi M."/>
            <person name="Minet J."/>
            <person name="Kayal S."/>
            <person name="Cattoir V."/>
        </authorList>
    </citation>
    <scope>NUCLEOTIDE SEQUENCE [LARGE SCALE GENOMIC DNA]</scope>
    <source>
        <strain evidence="3 4">UR159</strain>
    </source>
</reference>
<accession>A0A2M9R6Z5</accession>
<comment type="caution">
    <text evidence="3">The sequence shown here is derived from an EMBL/GenBank/DDBJ whole genome shotgun (WGS) entry which is preliminary data.</text>
</comment>
<dbReference type="CDD" id="cd06577">
    <property type="entry name" value="PASTA_pknB"/>
    <property type="match status" value="1"/>
</dbReference>
<feature type="domain" description="PASTA" evidence="2">
    <location>
        <begin position="110"/>
        <end position="180"/>
    </location>
</feature>
<feature type="domain" description="PASTA" evidence="2">
    <location>
        <begin position="40"/>
        <end position="108"/>
    </location>
</feature>
<feature type="transmembrane region" description="Helical" evidence="1">
    <location>
        <begin position="12"/>
        <end position="34"/>
    </location>
</feature>
<organism evidence="3 4">
    <name type="scientific">Avrilella dinanensis</name>
    <dbReference type="NCBI Taxonomy" id="2008672"/>
    <lineage>
        <taxon>Bacteria</taxon>
        <taxon>Pseudomonadati</taxon>
        <taxon>Bacteroidota</taxon>
        <taxon>Flavobacteriia</taxon>
        <taxon>Flavobacteriales</taxon>
        <taxon>Flavobacteriaceae</taxon>
        <taxon>Avrilella</taxon>
    </lineage>
</organism>
<proteinExistence type="predicted"/>
<protein>
    <recommendedName>
        <fullName evidence="2">PASTA domain-containing protein</fullName>
    </recommendedName>
</protein>
<gene>
    <name evidence="3" type="ORF">CDL10_08310</name>
</gene>
<sequence>MTFIQFIKSKSLWISVAIAVVILIVIAFISLKFLSVYTRHGEEITVPNLAKTDPDRAKLQLENIGLEMVVVDTMDFNKDFPPLSIVEQDPKADAKVKDGRTIYVKINAQNYASVTLPNLVDNTFRYAVSRIEGLGLVKGNVRYEPHLAEDVVIQIEQNGRILKEGDKVLKHSSIDFLLGDGSLSYKRRDSINQMFEDIAPAIDSIY</sequence>
<dbReference type="RefSeq" id="WP_100678104.1">
    <property type="nucleotide sequence ID" value="NZ_JAJUJS010000074.1"/>
</dbReference>
<evidence type="ECO:0000313" key="4">
    <source>
        <dbReference type="Proteomes" id="UP000231960"/>
    </source>
</evidence>
<evidence type="ECO:0000256" key="1">
    <source>
        <dbReference type="SAM" id="Phobius"/>
    </source>
</evidence>
<evidence type="ECO:0000259" key="2">
    <source>
        <dbReference type="SMART" id="SM00740"/>
    </source>
</evidence>
<evidence type="ECO:0000313" key="3">
    <source>
        <dbReference type="EMBL" id="PJR04545.1"/>
    </source>
</evidence>
<keyword evidence="1" id="KW-0812">Transmembrane</keyword>
<keyword evidence="4" id="KW-1185">Reference proteome</keyword>
<dbReference type="SMART" id="SM00740">
    <property type="entry name" value="PASTA"/>
    <property type="match status" value="2"/>
</dbReference>
<dbReference type="OrthoDB" id="9803895at2"/>
<dbReference type="Gene3D" id="3.30.10.20">
    <property type="match status" value="2"/>
</dbReference>
<dbReference type="EMBL" id="NIPO01000001">
    <property type="protein sequence ID" value="PJR04545.1"/>
    <property type="molecule type" value="Genomic_DNA"/>
</dbReference>
<dbReference type="InterPro" id="IPR005543">
    <property type="entry name" value="PASTA_dom"/>
</dbReference>
<dbReference type="AlphaFoldDB" id="A0A2M9R6Z5"/>
<dbReference type="Pfam" id="PF03793">
    <property type="entry name" value="PASTA"/>
    <property type="match status" value="1"/>
</dbReference>
<dbReference type="Proteomes" id="UP000231960">
    <property type="component" value="Unassembled WGS sequence"/>
</dbReference>